<gene>
    <name evidence="1" type="ORF">RPERSI_LOCUS24948</name>
</gene>
<name>A0ACA9S0J8_9GLOM</name>
<proteinExistence type="predicted"/>
<sequence length="328" mass="36868">MEDIESNPDIIEADLDITPVMSSDYQIEVDESKDKLGELPRNNNKIKTKYITHNYSENPNSPIIFERLTDSVTSLDKTPKDERSSFDTKSESNIIKDFTIIACSPGNKFIAGWCNDDGILAVCFNKSNTQDSEIFLSVSEDGNFVAISRMKIISVADTESPDMDSERNLGLNMPDTVKFISTPQTSFTVYSTSPNSPRNYTGLIDLETIEILGPLIFIHGSRFVIFTRHNLYIFSTILGIPIYSVYLGLLIKSVPEYNHDDNLFLIDCYKMLSTSLKTGLGYMLWQENSGLSVWDSNGVLKQWFYVDPKNSSPKDSLYAISESSELVA</sequence>
<reference evidence="1" key="1">
    <citation type="submission" date="2021-06" db="EMBL/GenBank/DDBJ databases">
        <authorList>
            <person name="Kallberg Y."/>
            <person name="Tangrot J."/>
            <person name="Rosling A."/>
        </authorList>
    </citation>
    <scope>NUCLEOTIDE SEQUENCE</scope>
    <source>
        <strain evidence="1">MA461A</strain>
    </source>
</reference>
<dbReference type="EMBL" id="CAJVQC010081216">
    <property type="protein sequence ID" value="CAG8818600.1"/>
    <property type="molecule type" value="Genomic_DNA"/>
</dbReference>
<protein>
    <submittedName>
        <fullName evidence="1">7810_t:CDS:1</fullName>
    </submittedName>
</protein>
<keyword evidence="2" id="KW-1185">Reference proteome</keyword>
<accession>A0ACA9S0J8</accession>
<organism evidence="1 2">
    <name type="scientific">Racocetra persica</name>
    <dbReference type="NCBI Taxonomy" id="160502"/>
    <lineage>
        <taxon>Eukaryota</taxon>
        <taxon>Fungi</taxon>
        <taxon>Fungi incertae sedis</taxon>
        <taxon>Mucoromycota</taxon>
        <taxon>Glomeromycotina</taxon>
        <taxon>Glomeromycetes</taxon>
        <taxon>Diversisporales</taxon>
        <taxon>Gigasporaceae</taxon>
        <taxon>Racocetra</taxon>
    </lineage>
</organism>
<evidence type="ECO:0000313" key="1">
    <source>
        <dbReference type="EMBL" id="CAG8818600.1"/>
    </source>
</evidence>
<evidence type="ECO:0000313" key="2">
    <source>
        <dbReference type="Proteomes" id="UP000789920"/>
    </source>
</evidence>
<dbReference type="Proteomes" id="UP000789920">
    <property type="component" value="Unassembled WGS sequence"/>
</dbReference>
<comment type="caution">
    <text evidence="1">The sequence shown here is derived from an EMBL/GenBank/DDBJ whole genome shotgun (WGS) entry which is preliminary data.</text>
</comment>
<feature type="non-terminal residue" evidence="1">
    <location>
        <position position="328"/>
    </location>
</feature>